<evidence type="ECO:0000256" key="5">
    <source>
        <dbReference type="ARBA" id="ARBA00033740"/>
    </source>
</evidence>
<dbReference type="InterPro" id="IPR039702">
    <property type="entry name" value="FPS1-like"/>
</dbReference>
<dbReference type="EMBL" id="UZAH01031097">
    <property type="protein sequence ID" value="VDP13853.1"/>
    <property type="molecule type" value="Genomic_DNA"/>
</dbReference>
<reference evidence="7 8" key="1">
    <citation type="submission" date="2018-11" db="EMBL/GenBank/DDBJ databases">
        <authorList>
            <consortium name="Pathogen Informatics"/>
        </authorList>
    </citation>
    <scope>NUCLEOTIDE SEQUENCE [LARGE SCALE GENOMIC DNA]</scope>
</reference>
<evidence type="ECO:0000256" key="2">
    <source>
        <dbReference type="ARBA" id="ARBA00022679"/>
    </source>
</evidence>
<dbReference type="PROSITE" id="PS00723">
    <property type="entry name" value="POLYPRENYL_SYNTHASE_1"/>
    <property type="match status" value="1"/>
</dbReference>
<protein>
    <recommendedName>
        <fullName evidence="6">Farnesyl pyrophosphate synthase</fullName>
    </recommendedName>
</protein>
<keyword evidence="4" id="KW-0460">Magnesium</keyword>
<evidence type="ECO:0000313" key="7">
    <source>
        <dbReference type="EMBL" id="VDP13853.1"/>
    </source>
</evidence>
<evidence type="ECO:0000256" key="3">
    <source>
        <dbReference type="ARBA" id="ARBA00022723"/>
    </source>
</evidence>
<evidence type="ECO:0000256" key="6">
    <source>
        <dbReference type="ARBA" id="ARBA00034546"/>
    </source>
</evidence>
<dbReference type="Proteomes" id="UP000050761">
    <property type="component" value="Unassembled WGS sequence"/>
</dbReference>
<keyword evidence="8" id="KW-1185">Reference proteome</keyword>
<evidence type="ECO:0000313" key="9">
    <source>
        <dbReference type="WBParaSite" id="HPBE_0001905501-mRNA-1"/>
    </source>
</evidence>
<organism evidence="8 9">
    <name type="scientific">Heligmosomoides polygyrus</name>
    <name type="common">Parasitic roundworm</name>
    <dbReference type="NCBI Taxonomy" id="6339"/>
    <lineage>
        <taxon>Eukaryota</taxon>
        <taxon>Metazoa</taxon>
        <taxon>Ecdysozoa</taxon>
        <taxon>Nematoda</taxon>
        <taxon>Chromadorea</taxon>
        <taxon>Rhabditida</taxon>
        <taxon>Rhabditina</taxon>
        <taxon>Rhabditomorpha</taxon>
        <taxon>Strongyloidea</taxon>
        <taxon>Heligmosomidae</taxon>
        <taxon>Heligmosomoides</taxon>
    </lineage>
</organism>
<dbReference type="OrthoDB" id="10257492at2759"/>
<keyword evidence="3" id="KW-0479">Metal-binding</keyword>
<dbReference type="PANTHER" id="PTHR11525">
    <property type="entry name" value="FARNESYL-PYROPHOSPHATE SYNTHETASE"/>
    <property type="match status" value="1"/>
</dbReference>
<proteinExistence type="predicted"/>
<dbReference type="Pfam" id="PF00348">
    <property type="entry name" value="polyprenyl_synt"/>
    <property type="match status" value="1"/>
</dbReference>
<dbReference type="GO" id="GO:0005737">
    <property type="term" value="C:cytoplasm"/>
    <property type="evidence" value="ECO:0007669"/>
    <property type="project" value="TreeGrafter"/>
</dbReference>
<comment type="pathway">
    <text evidence="5">Pheromone biosynthesis.</text>
</comment>
<dbReference type="AlphaFoldDB" id="A0A183GAK3"/>
<reference evidence="9" key="2">
    <citation type="submission" date="2019-09" db="UniProtKB">
        <authorList>
            <consortium name="WormBaseParasite"/>
        </authorList>
    </citation>
    <scope>IDENTIFICATION</scope>
</reference>
<dbReference type="GO" id="GO:0042811">
    <property type="term" value="P:pheromone biosynthetic process"/>
    <property type="evidence" value="ECO:0007669"/>
    <property type="project" value="UniProtKB-ARBA"/>
</dbReference>
<dbReference type="WBParaSite" id="HPBE_0001905501-mRNA-1">
    <property type="protein sequence ID" value="HPBE_0001905501-mRNA-1"/>
    <property type="gene ID" value="HPBE_0001905501"/>
</dbReference>
<dbReference type="SUPFAM" id="SSF48576">
    <property type="entry name" value="Terpenoid synthases"/>
    <property type="match status" value="1"/>
</dbReference>
<gene>
    <name evidence="7" type="ORF">HPBE_LOCUS19054</name>
</gene>
<dbReference type="InterPro" id="IPR033749">
    <property type="entry name" value="Polyprenyl_synt_CS"/>
</dbReference>
<dbReference type="PANTHER" id="PTHR11525:SF0">
    <property type="entry name" value="FARNESYL PYROPHOSPHATE SYNTHASE"/>
    <property type="match status" value="1"/>
</dbReference>
<dbReference type="InterPro" id="IPR000092">
    <property type="entry name" value="Polyprenyl_synt"/>
</dbReference>
<dbReference type="GO" id="GO:0004337">
    <property type="term" value="F:(2E,6E)-farnesyl diphosphate synthase activity"/>
    <property type="evidence" value="ECO:0007669"/>
    <property type="project" value="TreeGrafter"/>
</dbReference>
<dbReference type="GO" id="GO:0046872">
    <property type="term" value="F:metal ion binding"/>
    <property type="evidence" value="ECO:0007669"/>
    <property type="project" value="UniProtKB-KW"/>
</dbReference>
<evidence type="ECO:0000256" key="4">
    <source>
        <dbReference type="ARBA" id="ARBA00022842"/>
    </source>
</evidence>
<evidence type="ECO:0000313" key="8">
    <source>
        <dbReference type="Proteomes" id="UP000050761"/>
    </source>
</evidence>
<dbReference type="GO" id="GO:0004161">
    <property type="term" value="F:dimethylallyltranstransferase activity"/>
    <property type="evidence" value="ECO:0007669"/>
    <property type="project" value="TreeGrafter"/>
</dbReference>
<accession>A0A3P8EWZ3</accession>
<keyword evidence="2" id="KW-0808">Transferase</keyword>
<accession>A0A183GAK3</accession>
<dbReference type="GO" id="GO:0045337">
    <property type="term" value="P:farnesyl diphosphate biosynthetic process"/>
    <property type="evidence" value="ECO:0007669"/>
    <property type="project" value="TreeGrafter"/>
</dbReference>
<sequence length="206" mass="23138">MNRPLCAYEYAMVRNRIMASPAVQIKAAQQGSSKALIEAALVSVRKRFLQLVTDRFAPDSYEHDVAKYRMKRLFDSTVGGGKNARSVLALDSFRALNPHATTSELHKMAECGSLLEMVQSFYIIIDDVMDEAETRRGKPCWYKYVGIGVVERDGLSSVGDLDVFDDASLRNERSNRIEPDCLFSIIRVAYIVVVDRCLETTVESVD</sequence>
<name>A0A183GAK3_HELPZ</name>
<comment type="cofactor">
    <cofactor evidence="1">
        <name>Mg(2+)</name>
        <dbReference type="ChEBI" id="CHEBI:18420"/>
    </cofactor>
</comment>
<dbReference type="InterPro" id="IPR008949">
    <property type="entry name" value="Isoprenoid_synthase_dom_sf"/>
</dbReference>
<evidence type="ECO:0000256" key="1">
    <source>
        <dbReference type="ARBA" id="ARBA00001946"/>
    </source>
</evidence>
<dbReference type="Gene3D" id="1.10.600.10">
    <property type="entry name" value="Farnesyl Diphosphate Synthase"/>
    <property type="match status" value="1"/>
</dbReference>